<dbReference type="Gene3D" id="3.30.830.10">
    <property type="entry name" value="Metalloenzyme, LuxS/M16 peptidase-like"/>
    <property type="match status" value="2"/>
</dbReference>
<keyword evidence="1" id="KW-0732">Signal</keyword>
<dbReference type="Proteomes" id="UP000012179">
    <property type="component" value="Chromosome"/>
</dbReference>
<feature type="signal peptide" evidence="1">
    <location>
        <begin position="1"/>
        <end position="21"/>
    </location>
</feature>
<dbReference type="InterPro" id="IPR007863">
    <property type="entry name" value="Peptidase_M16_C"/>
</dbReference>
<gene>
    <name evidence="4" type="ORF">EBAPG3_002770</name>
</gene>
<dbReference type="SUPFAM" id="SSF63411">
    <property type="entry name" value="LuxS/MPP-like metallohydrolase"/>
    <property type="match status" value="2"/>
</dbReference>
<dbReference type="GO" id="GO:0046872">
    <property type="term" value="F:metal ion binding"/>
    <property type="evidence" value="ECO:0007669"/>
    <property type="project" value="InterPro"/>
</dbReference>
<dbReference type="Pfam" id="PF05193">
    <property type="entry name" value="Peptidase_M16_C"/>
    <property type="match status" value="1"/>
</dbReference>
<dbReference type="OrthoDB" id="9811314at2"/>
<proteinExistence type="predicted"/>
<dbReference type="eggNOG" id="COG0612">
    <property type="taxonomic scope" value="Bacteria"/>
</dbReference>
<accession>A0A1W6SLS6</accession>
<organism evidence="4 5">
    <name type="scientific">Nitrosospira lacus</name>
    <dbReference type="NCBI Taxonomy" id="1288494"/>
    <lineage>
        <taxon>Bacteria</taxon>
        <taxon>Pseudomonadati</taxon>
        <taxon>Pseudomonadota</taxon>
        <taxon>Betaproteobacteria</taxon>
        <taxon>Nitrosomonadales</taxon>
        <taxon>Nitrosomonadaceae</taxon>
        <taxon>Nitrosospira</taxon>
    </lineage>
</organism>
<sequence length="436" mass="47432">MQVARCVFILFLGACSQWASATLPIQHWRAVSGAQVYFVESRDLPILDVSVDFSAGSSTDTPDKSGRAGLALYLLSLGAGGLSEDQIAKAIADVGAQLGAHFDQDRAGVTLRTLSSARERKQALDILGRVIQHPEFVVTVLEREQARIIAGLKEADTKPDIIADRALMKMLYGNHPYGLRGSGEIETVGALRRADLMDFYRSRYSAPGAVVSIMGDVSRAEAAAIAESLTNELPQGKPADGVPMVTDPVPETKRIAHPATQSHILLAYPGLRRDDPDYFPLLVGNYVLGGGGFTSRLMEEIRQKRGLAYSVHSHFSPLRENGPFEISLQTRKEQSEEALILTRKVLADFVSGGPTAKELAEAKQNIIGSFPLRLDSNRKILGYLAVIGFYNLPLTYLDDYLKAVGNVTVAQVKEAFQRRIKPEGMVSVVVGALEKK</sequence>
<dbReference type="EMBL" id="CP021106">
    <property type="protein sequence ID" value="ARO86778.1"/>
    <property type="molecule type" value="Genomic_DNA"/>
</dbReference>
<evidence type="ECO:0000313" key="4">
    <source>
        <dbReference type="EMBL" id="ARO86778.1"/>
    </source>
</evidence>
<keyword evidence="5" id="KW-1185">Reference proteome</keyword>
<evidence type="ECO:0000259" key="3">
    <source>
        <dbReference type="Pfam" id="PF05193"/>
    </source>
</evidence>
<dbReference type="RefSeq" id="WP_004175895.1">
    <property type="nucleotide sequence ID" value="NZ_CP021106.3"/>
</dbReference>
<name>A0A1W6SLS6_9PROT</name>
<evidence type="ECO:0000259" key="2">
    <source>
        <dbReference type="Pfam" id="PF00675"/>
    </source>
</evidence>
<evidence type="ECO:0000256" key="1">
    <source>
        <dbReference type="SAM" id="SignalP"/>
    </source>
</evidence>
<reference evidence="4 5" key="1">
    <citation type="journal article" date="2015" name="Int. J. Syst. Evol. Microbiol.">
        <title>Nitrosospira lacus sp. nov., a psychrotolerant, ammonia-oxidizing bacterium from sandy lake sediment.</title>
        <authorList>
            <person name="Urakawa H."/>
            <person name="Garcia J.C."/>
            <person name="Nielsen J.L."/>
            <person name="Le V.Q."/>
            <person name="Kozlowski J.A."/>
            <person name="Stein L.Y."/>
            <person name="Lim C.K."/>
            <person name="Pommerening-Roser A."/>
            <person name="Martens-Habbena W."/>
            <person name="Stahl D.A."/>
            <person name="Klotz M.G."/>
        </authorList>
    </citation>
    <scope>NUCLEOTIDE SEQUENCE [LARGE SCALE GENOMIC DNA]</scope>
    <source>
        <strain evidence="4 5">APG3</strain>
    </source>
</reference>
<dbReference type="InterPro" id="IPR050361">
    <property type="entry name" value="MPP/UQCRC_Complex"/>
</dbReference>
<dbReference type="InterPro" id="IPR011765">
    <property type="entry name" value="Pept_M16_N"/>
</dbReference>
<dbReference type="PANTHER" id="PTHR11851:SF224">
    <property type="entry name" value="PROCESSING PROTEASE"/>
    <property type="match status" value="1"/>
</dbReference>
<dbReference type="AlphaFoldDB" id="A0A1W6SLS6"/>
<dbReference type="KEGG" id="nlc:EBAPG3_002770"/>
<feature type="domain" description="Peptidase M16 C-terminal" evidence="3">
    <location>
        <begin position="191"/>
        <end position="365"/>
    </location>
</feature>
<feature type="domain" description="Peptidase M16 N-terminal" evidence="2">
    <location>
        <begin position="48"/>
        <end position="178"/>
    </location>
</feature>
<dbReference type="InterPro" id="IPR011249">
    <property type="entry name" value="Metalloenz_LuxS/M16"/>
</dbReference>
<evidence type="ECO:0000313" key="5">
    <source>
        <dbReference type="Proteomes" id="UP000012179"/>
    </source>
</evidence>
<dbReference type="Pfam" id="PF00675">
    <property type="entry name" value="Peptidase_M16"/>
    <property type="match status" value="1"/>
</dbReference>
<feature type="chain" id="PRO_5010877384" evidence="1">
    <location>
        <begin position="22"/>
        <end position="436"/>
    </location>
</feature>
<dbReference type="PANTHER" id="PTHR11851">
    <property type="entry name" value="METALLOPROTEASE"/>
    <property type="match status" value="1"/>
</dbReference>
<protein>
    <submittedName>
        <fullName evidence="4">Peptidase M16</fullName>
    </submittedName>
</protein>